<protein>
    <submittedName>
        <fullName evidence="1">Uncharacterized protein</fullName>
    </submittedName>
</protein>
<sequence length="92" mass="10104">MTGGERCGGSPGEREARIIFGKNFSDAGPPIPVPRARLFGNSPILSQGRIKRETESGKGDRSAADSRIKTRTLYKYKSIIFVNNIDFAGFIR</sequence>
<reference evidence="1 2" key="1">
    <citation type="submission" date="2016-01" db="EMBL/GenBank/DDBJ databases">
        <title>Draft Genome Sequences of Seven Thermophilic Sporeformers Isolated from Foods.</title>
        <authorList>
            <person name="Berendsen E.M."/>
            <person name="Wells-Bennik M.H."/>
            <person name="Krawcyk A.O."/>
            <person name="De Jong A."/>
            <person name="Holsappel S."/>
            <person name="Eijlander R.T."/>
            <person name="Kuipers O.P."/>
        </authorList>
    </citation>
    <scope>NUCLEOTIDE SEQUENCE [LARGE SCALE GENOMIC DNA]</scope>
    <source>
        <strain evidence="1 2">B4135</strain>
    </source>
</reference>
<dbReference type="STRING" id="301148.B4135_1065"/>
<evidence type="ECO:0000313" key="2">
    <source>
        <dbReference type="Proteomes" id="UP000075683"/>
    </source>
</evidence>
<organism evidence="1 2">
    <name type="scientific">Caldibacillus debilis</name>
    <dbReference type="NCBI Taxonomy" id="301148"/>
    <lineage>
        <taxon>Bacteria</taxon>
        <taxon>Bacillati</taxon>
        <taxon>Bacillota</taxon>
        <taxon>Bacilli</taxon>
        <taxon>Bacillales</taxon>
        <taxon>Bacillaceae</taxon>
        <taxon>Caldibacillus</taxon>
    </lineage>
</organism>
<name>A0A150MEY9_9BACI</name>
<comment type="caution">
    <text evidence="1">The sequence shown here is derived from an EMBL/GenBank/DDBJ whole genome shotgun (WGS) entry which is preliminary data.</text>
</comment>
<dbReference type="Proteomes" id="UP000075683">
    <property type="component" value="Unassembled WGS sequence"/>
</dbReference>
<gene>
    <name evidence="1" type="ORF">B4135_1065</name>
</gene>
<evidence type="ECO:0000313" key="1">
    <source>
        <dbReference type="EMBL" id="KYD22842.1"/>
    </source>
</evidence>
<proteinExistence type="predicted"/>
<accession>A0A150MEY9</accession>
<dbReference type="EMBL" id="LQYT01000006">
    <property type="protein sequence ID" value="KYD22842.1"/>
    <property type="molecule type" value="Genomic_DNA"/>
</dbReference>
<dbReference type="AlphaFoldDB" id="A0A150MEY9"/>